<dbReference type="InterPro" id="IPR000182">
    <property type="entry name" value="GNAT_dom"/>
</dbReference>
<reference evidence="2" key="1">
    <citation type="submission" date="2021-04" db="EMBL/GenBank/DDBJ databases">
        <title>Dactylosporangium aurantiacum NRRL B-8018 full assembly.</title>
        <authorList>
            <person name="Hartkoorn R.C."/>
            <person name="Beaudoing E."/>
            <person name="Hot D."/>
        </authorList>
    </citation>
    <scope>NUCLEOTIDE SEQUENCE</scope>
    <source>
        <strain evidence="2">NRRL B-8018</strain>
    </source>
</reference>
<dbReference type="Proteomes" id="UP001058003">
    <property type="component" value="Chromosome"/>
</dbReference>
<keyword evidence="2" id="KW-0808">Transferase</keyword>
<evidence type="ECO:0000259" key="1">
    <source>
        <dbReference type="PROSITE" id="PS51186"/>
    </source>
</evidence>
<accession>A0A9Q9IQQ4</accession>
<dbReference type="KEGG" id="daur:Daura_32890"/>
<sequence length="131" mass="13842">MSYTWRGAFDDAEVEALHAEGFGHPAAAVGGWWARVNRHSLGWVCARDGGPLVGFVNVAWDGAAHAFVLDTVVAATAQRRGVGTGLVAAAVAGARAGGCEWLHVDFEDHLREFYLSSCGFTTTGAGLVRLR</sequence>
<dbReference type="SUPFAM" id="SSF55729">
    <property type="entry name" value="Acyl-CoA N-acyltransferases (Nat)"/>
    <property type="match status" value="1"/>
</dbReference>
<dbReference type="OrthoDB" id="4549080at2"/>
<organism evidence="2 3">
    <name type="scientific">Dactylosporangium aurantiacum</name>
    <dbReference type="NCBI Taxonomy" id="35754"/>
    <lineage>
        <taxon>Bacteria</taxon>
        <taxon>Bacillati</taxon>
        <taxon>Actinomycetota</taxon>
        <taxon>Actinomycetes</taxon>
        <taxon>Micromonosporales</taxon>
        <taxon>Micromonosporaceae</taxon>
        <taxon>Dactylosporangium</taxon>
    </lineage>
</organism>
<dbReference type="InterPro" id="IPR016181">
    <property type="entry name" value="Acyl_CoA_acyltransferase"/>
</dbReference>
<keyword evidence="2" id="KW-0012">Acyltransferase</keyword>
<dbReference type="GO" id="GO:0016747">
    <property type="term" value="F:acyltransferase activity, transferring groups other than amino-acyl groups"/>
    <property type="evidence" value="ECO:0007669"/>
    <property type="project" value="InterPro"/>
</dbReference>
<protein>
    <submittedName>
        <fullName evidence="2">GNAT family N-acetyltransferase</fullName>
        <ecNumber evidence="2">2.3.1.-</ecNumber>
    </submittedName>
</protein>
<evidence type="ECO:0000313" key="3">
    <source>
        <dbReference type="Proteomes" id="UP001058003"/>
    </source>
</evidence>
<evidence type="ECO:0000313" key="2">
    <source>
        <dbReference type="EMBL" id="UWZ59866.1"/>
    </source>
</evidence>
<gene>
    <name evidence="2" type="ORF">Daura_32890</name>
</gene>
<dbReference type="EC" id="2.3.1.-" evidence="2"/>
<dbReference type="Gene3D" id="3.40.630.30">
    <property type="match status" value="1"/>
</dbReference>
<name>A0A9Q9IQQ4_9ACTN</name>
<feature type="domain" description="N-acetyltransferase" evidence="1">
    <location>
        <begin position="1"/>
        <end position="131"/>
    </location>
</feature>
<keyword evidence="3" id="KW-1185">Reference proteome</keyword>
<dbReference type="PROSITE" id="PS51186">
    <property type="entry name" value="GNAT"/>
    <property type="match status" value="1"/>
</dbReference>
<dbReference type="AlphaFoldDB" id="A0A9Q9IQQ4"/>
<dbReference type="Pfam" id="PF00583">
    <property type="entry name" value="Acetyltransf_1"/>
    <property type="match status" value="1"/>
</dbReference>
<dbReference type="EMBL" id="CP073767">
    <property type="protein sequence ID" value="UWZ59866.1"/>
    <property type="molecule type" value="Genomic_DNA"/>
</dbReference>
<proteinExistence type="predicted"/>